<protein>
    <recommendedName>
        <fullName evidence="6">2-aminoethanethiol dioxygenase</fullName>
    </recommendedName>
</protein>
<dbReference type="Gene3D" id="2.60.120.10">
    <property type="entry name" value="Jelly Rolls"/>
    <property type="match status" value="1"/>
</dbReference>
<dbReference type="GO" id="GO:0016702">
    <property type="term" value="F:oxidoreductase activity, acting on single donors with incorporation of molecular oxygen, incorporation of two atoms of oxygen"/>
    <property type="evidence" value="ECO:0007669"/>
    <property type="project" value="InterPro"/>
</dbReference>
<dbReference type="Pfam" id="PF07847">
    <property type="entry name" value="PCO_ADO"/>
    <property type="match status" value="1"/>
</dbReference>
<dbReference type="PANTHER" id="PTHR22966:SF61">
    <property type="entry name" value="2-AMINOETHANETHIOL DIOXYGENASE"/>
    <property type="match status" value="1"/>
</dbReference>
<evidence type="ECO:0000313" key="4">
    <source>
        <dbReference type="EMBL" id="KAK4875194.1"/>
    </source>
</evidence>
<sequence length="216" mass="24835">MLTFTCKKEIFHQNLEILRAILDKITADDVDLHPQFMRDSLWNRPNKAPVTYIDIFEDRNVSMGIFILKPGMRLPLHDHPEMYGLIKVLTGTVKITNFSLRKDYAHEHYSHSINAPSHITVERNADLIVDNSSEPCILDPLVGNLHEIESVEGPAAFLDVLAPPYETEIIGNGQRKCTYYKILKEIAPRIFKLEEINAPSWFWNDTYPYTGPQILT</sequence>
<dbReference type="CDD" id="cd20289">
    <property type="entry name" value="cupin_ADO"/>
    <property type="match status" value="1"/>
</dbReference>
<dbReference type="SUPFAM" id="SSF51182">
    <property type="entry name" value="RmlC-like cupins"/>
    <property type="match status" value="1"/>
</dbReference>
<dbReference type="Proteomes" id="UP001353858">
    <property type="component" value="Unassembled WGS sequence"/>
</dbReference>
<name>A0AAN7PS00_9COLE</name>
<proteinExistence type="predicted"/>
<evidence type="ECO:0000256" key="1">
    <source>
        <dbReference type="ARBA" id="ARBA00022723"/>
    </source>
</evidence>
<keyword evidence="3" id="KW-0408">Iron</keyword>
<organism evidence="4 5">
    <name type="scientific">Aquatica leii</name>
    <dbReference type="NCBI Taxonomy" id="1421715"/>
    <lineage>
        <taxon>Eukaryota</taxon>
        <taxon>Metazoa</taxon>
        <taxon>Ecdysozoa</taxon>
        <taxon>Arthropoda</taxon>
        <taxon>Hexapoda</taxon>
        <taxon>Insecta</taxon>
        <taxon>Pterygota</taxon>
        <taxon>Neoptera</taxon>
        <taxon>Endopterygota</taxon>
        <taxon>Coleoptera</taxon>
        <taxon>Polyphaga</taxon>
        <taxon>Elateriformia</taxon>
        <taxon>Elateroidea</taxon>
        <taxon>Lampyridae</taxon>
        <taxon>Luciolinae</taxon>
        <taxon>Aquatica</taxon>
    </lineage>
</organism>
<accession>A0AAN7PS00</accession>
<evidence type="ECO:0000256" key="2">
    <source>
        <dbReference type="ARBA" id="ARBA00023002"/>
    </source>
</evidence>
<dbReference type="GO" id="GO:0005739">
    <property type="term" value="C:mitochondrion"/>
    <property type="evidence" value="ECO:0007669"/>
    <property type="project" value="TreeGrafter"/>
</dbReference>
<dbReference type="GO" id="GO:0046872">
    <property type="term" value="F:metal ion binding"/>
    <property type="evidence" value="ECO:0007669"/>
    <property type="project" value="UniProtKB-KW"/>
</dbReference>
<gene>
    <name evidence="4" type="ORF">RN001_011616</name>
</gene>
<comment type="caution">
    <text evidence="4">The sequence shown here is derived from an EMBL/GenBank/DDBJ whole genome shotgun (WGS) entry which is preliminary data.</text>
</comment>
<keyword evidence="1" id="KW-0479">Metal-binding</keyword>
<dbReference type="PANTHER" id="PTHR22966">
    <property type="entry name" value="2-AMINOETHANETHIOL DIOXYGENASE"/>
    <property type="match status" value="1"/>
</dbReference>
<reference evidence="5" key="1">
    <citation type="submission" date="2023-01" db="EMBL/GenBank/DDBJ databases">
        <title>Key to firefly adult light organ development and bioluminescence: homeobox transcription factors regulate luciferase expression and transportation to peroxisome.</title>
        <authorList>
            <person name="Fu X."/>
        </authorList>
    </citation>
    <scope>NUCLEOTIDE SEQUENCE [LARGE SCALE GENOMIC DNA]</scope>
</reference>
<dbReference type="EMBL" id="JARPUR010000005">
    <property type="protein sequence ID" value="KAK4875194.1"/>
    <property type="molecule type" value="Genomic_DNA"/>
</dbReference>
<evidence type="ECO:0000313" key="5">
    <source>
        <dbReference type="Proteomes" id="UP001353858"/>
    </source>
</evidence>
<keyword evidence="2" id="KW-0560">Oxidoreductase</keyword>
<dbReference type="InterPro" id="IPR012864">
    <property type="entry name" value="PCO/ADO"/>
</dbReference>
<evidence type="ECO:0000256" key="3">
    <source>
        <dbReference type="ARBA" id="ARBA00023004"/>
    </source>
</evidence>
<dbReference type="InterPro" id="IPR011051">
    <property type="entry name" value="RmlC_Cupin_sf"/>
</dbReference>
<evidence type="ECO:0008006" key="6">
    <source>
        <dbReference type="Google" id="ProtNLM"/>
    </source>
</evidence>
<keyword evidence="5" id="KW-1185">Reference proteome</keyword>
<dbReference type="AlphaFoldDB" id="A0AAN7PS00"/>
<dbReference type="InterPro" id="IPR014710">
    <property type="entry name" value="RmlC-like_jellyroll"/>
</dbReference>